<evidence type="ECO:0000313" key="1">
    <source>
        <dbReference type="EMBL" id="KAI9510416.1"/>
    </source>
</evidence>
<dbReference type="EMBL" id="JAGFNK010000042">
    <property type="protein sequence ID" value="KAI9510416.1"/>
    <property type="molecule type" value="Genomic_DNA"/>
</dbReference>
<protein>
    <submittedName>
        <fullName evidence="1">Uncharacterized protein</fullName>
    </submittedName>
</protein>
<sequence length="352" mass="39292">MADGDDDYLSDKFLTVAEPQKPKTYSEKRKESLRQSLRRNEQNRAKSRRQLELESREEGLSSSLFERAEDDQSSGRGPENKALSMMMKMGFKPGDALGVPANVEEGTPTSLETREGRLVNPLPLKEWAGKKGIGLGKRAPSPSELERLAKVARAAEESDKETFRDRSRREFEQRRAEARLGPAQRTCATLDERAGKEFNVLWFDPTNPDAFPAGLAHAVLLEETAASAAADDEDDEDDEGDGVRDRAWGSGSERLTSTEERLRAQMRADALGPLDDDEEILPKDAGCGGPSLPPATIKEAAGFFRLNAVERLDRVLQYLRVEYHYCFWCGTQYKSLDEMEEECPGSGEDMHD</sequence>
<dbReference type="Proteomes" id="UP001207468">
    <property type="component" value="Unassembled WGS sequence"/>
</dbReference>
<reference evidence="1" key="1">
    <citation type="submission" date="2021-03" db="EMBL/GenBank/DDBJ databases">
        <title>Evolutionary priming and transition to the ectomycorrhizal habit in an iconic lineage of mushroom-forming fungi: is preadaptation a requirement?</title>
        <authorList>
            <consortium name="DOE Joint Genome Institute"/>
            <person name="Looney B.P."/>
            <person name="Miyauchi S."/>
            <person name="Morin E."/>
            <person name="Drula E."/>
            <person name="Courty P.E."/>
            <person name="Chicoki N."/>
            <person name="Fauchery L."/>
            <person name="Kohler A."/>
            <person name="Kuo A."/>
            <person name="LaButti K."/>
            <person name="Pangilinan J."/>
            <person name="Lipzen A."/>
            <person name="Riley R."/>
            <person name="Andreopoulos W."/>
            <person name="He G."/>
            <person name="Johnson J."/>
            <person name="Barry K.W."/>
            <person name="Grigoriev I.V."/>
            <person name="Nagy L."/>
            <person name="Hibbett D."/>
            <person name="Henrissat B."/>
            <person name="Matheny P.B."/>
            <person name="Labbe J."/>
            <person name="Martin A.F."/>
        </authorList>
    </citation>
    <scope>NUCLEOTIDE SEQUENCE</scope>
    <source>
        <strain evidence="1">BPL698</strain>
    </source>
</reference>
<keyword evidence="2" id="KW-1185">Reference proteome</keyword>
<proteinExistence type="predicted"/>
<organism evidence="1 2">
    <name type="scientific">Russula earlei</name>
    <dbReference type="NCBI Taxonomy" id="71964"/>
    <lineage>
        <taxon>Eukaryota</taxon>
        <taxon>Fungi</taxon>
        <taxon>Dikarya</taxon>
        <taxon>Basidiomycota</taxon>
        <taxon>Agaricomycotina</taxon>
        <taxon>Agaricomycetes</taxon>
        <taxon>Russulales</taxon>
        <taxon>Russulaceae</taxon>
        <taxon>Russula</taxon>
    </lineage>
</organism>
<evidence type="ECO:0000313" key="2">
    <source>
        <dbReference type="Proteomes" id="UP001207468"/>
    </source>
</evidence>
<accession>A0ACC0UFK9</accession>
<comment type="caution">
    <text evidence="1">The sequence shown here is derived from an EMBL/GenBank/DDBJ whole genome shotgun (WGS) entry which is preliminary data.</text>
</comment>
<gene>
    <name evidence="1" type="ORF">F5148DRAFT_578661</name>
</gene>
<name>A0ACC0UFK9_9AGAM</name>